<evidence type="ECO:0008006" key="4">
    <source>
        <dbReference type="Google" id="ProtNLM"/>
    </source>
</evidence>
<sequence>MRVFLTSLLLFCSVFANGQSLAEVERQLDSLLNAQRKSEMVVAFSYGNNPAYGNKVANYEQPLVMKPFLSPSLTWYHKSGFFAGANAYYLFNTEKNHWFEWDLTAGYDYTKNKNFQTGISYTRYIFADSTDVPTTPIKNELYAYFYYRKWWLQPGISLDYGWGNHSSSGLHSKETLQGSDFNVIATVRHSFIFDGLLSSRDALLLLPSLSLTLGTANYYSQLIAFRYVTRSKKMKFDKVHPGKVLSFEDHTGFEPRAIDCTINASYLVNKFTISPAFTIFKPLTGADQHLMSYFTARLAYSF</sequence>
<comment type="caution">
    <text evidence="2">The sequence shown here is derived from an EMBL/GenBank/DDBJ whole genome shotgun (WGS) entry which is preliminary data.</text>
</comment>
<keyword evidence="1" id="KW-0732">Signal</keyword>
<name>A0A365Y0Q3_9BACT</name>
<evidence type="ECO:0000256" key="1">
    <source>
        <dbReference type="SAM" id="SignalP"/>
    </source>
</evidence>
<protein>
    <recommendedName>
        <fullName evidence="4">DUF3078 domain-containing protein</fullName>
    </recommendedName>
</protein>
<evidence type="ECO:0000313" key="3">
    <source>
        <dbReference type="Proteomes" id="UP000253410"/>
    </source>
</evidence>
<reference evidence="2 3" key="1">
    <citation type="submission" date="2018-05" db="EMBL/GenBank/DDBJ databases">
        <title>Chitinophaga sp. K3CV102501T nov., isolated from isolated from a monsoon evergreen broad-leaved forest soil.</title>
        <authorList>
            <person name="Lv Y."/>
        </authorList>
    </citation>
    <scope>NUCLEOTIDE SEQUENCE [LARGE SCALE GENOMIC DNA]</scope>
    <source>
        <strain evidence="2 3">GDMCC 1.1325</strain>
    </source>
</reference>
<organism evidence="2 3">
    <name type="scientific">Chitinophaga flava</name>
    <dbReference type="NCBI Taxonomy" id="2259036"/>
    <lineage>
        <taxon>Bacteria</taxon>
        <taxon>Pseudomonadati</taxon>
        <taxon>Bacteroidota</taxon>
        <taxon>Chitinophagia</taxon>
        <taxon>Chitinophagales</taxon>
        <taxon>Chitinophagaceae</taxon>
        <taxon>Chitinophaga</taxon>
    </lineage>
</organism>
<feature type="signal peptide" evidence="1">
    <location>
        <begin position="1"/>
        <end position="22"/>
    </location>
</feature>
<proteinExistence type="predicted"/>
<keyword evidence="3" id="KW-1185">Reference proteome</keyword>
<dbReference type="Proteomes" id="UP000253410">
    <property type="component" value="Unassembled WGS sequence"/>
</dbReference>
<dbReference type="AlphaFoldDB" id="A0A365Y0Q3"/>
<dbReference type="EMBL" id="QFFJ01000001">
    <property type="protein sequence ID" value="RBL92202.1"/>
    <property type="molecule type" value="Genomic_DNA"/>
</dbReference>
<gene>
    <name evidence="2" type="ORF">DF182_06285</name>
</gene>
<accession>A0A365Y0Q3</accession>
<evidence type="ECO:0000313" key="2">
    <source>
        <dbReference type="EMBL" id="RBL92202.1"/>
    </source>
</evidence>
<feature type="chain" id="PRO_5016983943" description="DUF3078 domain-containing protein" evidence="1">
    <location>
        <begin position="23"/>
        <end position="302"/>
    </location>
</feature>